<protein>
    <submittedName>
        <fullName evidence="7">Glycoside hydrolase family 43 protein</fullName>
    </submittedName>
</protein>
<dbReference type="Proteomes" id="UP000503278">
    <property type="component" value="Chromosome"/>
</dbReference>
<evidence type="ECO:0000256" key="4">
    <source>
        <dbReference type="ARBA" id="ARBA00023295"/>
    </source>
</evidence>
<evidence type="ECO:0000256" key="1">
    <source>
        <dbReference type="ARBA" id="ARBA00004834"/>
    </source>
</evidence>
<dbReference type="Pfam" id="PF04616">
    <property type="entry name" value="Glyco_hydro_43"/>
    <property type="match status" value="1"/>
</dbReference>
<dbReference type="PANTHER" id="PTHR43301">
    <property type="entry name" value="ARABINAN ENDO-1,5-ALPHA-L-ARABINOSIDASE"/>
    <property type="match status" value="1"/>
</dbReference>
<dbReference type="PANTHER" id="PTHR43301:SF3">
    <property type="entry name" value="ARABINAN ENDO-1,5-ALPHA-L-ARABINOSIDASE A-RELATED"/>
    <property type="match status" value="1"/>
</dbReference>
<dbReference type="GO" id="GO:0004553">
    <property type="term" value="F:hydrolase activity, hydrolyzing O-glycosyl compounds"/>
    <property type="evidence" value="ECO:0007669"/>
    <property type="project" value="InterPro"/>
</dbReference>
<evidence type="ECO:0000256" key="3">
    <source>
        <dbReference type="ARBA" id="ARBA00022801"/>
    </source>
</evidence>
<reference evidence="7 8" key="1">
    <citation type="submission" date="2020-04" db="EMBL/GenBank/DDBJ databases">
        <title>Genome sequencing of novel species.</title>
        <authorList>
            <person name="Heo J."/>
            <person name="Kim S.-J."/>
            <person name="Kim J.-S."/>
            <person name="Hong S.-B."/>
            <person name="Kwon S.-W."/>
        </authorList>
    </citation>
    <scope>NUCLEOTIDE SEQUENCE [LARGE SCALE GENOMIC DNA]</scope>
    <source>
        <strain evidence="7 8">F39-2</strain>
    </source>
</reference>
<organism evidence="7 8">
    <name type="scientific">Mucilaginibacter robiniae</name>
    <dbReference type="NCBI Taxonomy" id="2728022"/>
    <lineage>
        <taxon>Bacteria</taxon>
        <taxon>Pseudomonadati</taxon>
        <taxon>Bacteroidota</taxon>
        <taxon>Sphingobacteriia</taxon>
        <taxon>Sphingobacteriales</taxon>
        <taxon>Sphingobacteriaceae</taxon>
        <taxon>Mucilaginibacter</taxon>
    </lineage>
</organism>
<proteinExistence type="inferred from homology"/>
<keyword evidence="8" id="KW-1185">Reference proteome</keyword>
<dbReference type="InterPro" id="IPR050727">
    <property type="entry name" value="GH43_arabinanases"/>
</dbReference>
<dbReference type="CDD" id="cd08983">
    <property type="entry name" value="GH43_Bt3655-like"/>
    <property type="match status" value="1"/>
</dbReference>
<dbReference type="GO" id="GO:0005975">
    <property type="term" value="P:carbohydrate metabolic process"/>
    <property type="evidence" value="ECO:0007669"/>
    <property type="project" value="InterPro"/>
</dbReference>
<keyword evidence="3 5" id="KW-0378">Hydrolase</keyword>
<evidence type="ECO:0000256" key="6">
    <source>
        <dbReference type="SAM" id="SignalP"/>
    </source>
</evidence>
<dbReference type="AlphaFoldDB" id="A0A7L5DWW1"/>
<evidence type="ECO:0000256" key="5">
    <source>
        <dbReference type="RuleBase" id="RU361187"/>
    </source>
</evidence>
<dbReference type="KEGG" id="mrob:HH214_04795"/>
<name>A0A7L5DWW1_9SPHI</name>
<evidence type="ECO:0000256" key="2">
    <source>
        <dbReference type="ARBA" id="ARBA00009865"/>
    </source>
</evidence>
<dbReference type="RefSeq" id="WP_169606258.1">
    <property type="nucleotide sequence ID" value="NZ_CP051682.1"/>
</dbReference>
<dbReference type="SUPFAM" id="SSF75005">
    <property type="entry name" value="Arabinanase/levansucrase/invertase"/>
    <property type="match status" value="1"/>
</dbReference>
<dbReference type="InterPro" id="IPR023296">
    <property type="entry name" value="Glyco_hydro_beta-prop_sf"/>
</dbReference>
<gene>
    <name evidence="7" type="ORF">HH214_04795</name>
</gene>
<dbReference type="EMBL" id="CP051682">
    <property type="protein sequence ID" value="QJD95241.1"/>
    <property type="molecule type" value="Genomic_DNA"/>
</dbReference>
<comment type="pathway">
    <text evidence="1">Glycan metabolism; L-arabinan degradation.</text>
</comment>
<dbReference type="InterPro" id="IPR006710">
    <property type="entry name" value="Glyco_hydro_43"/>
</dbReference>
<keyword evidence="6" id="KW-0732">Signal</keyword>
<keyword evidence="4 5" id="KW-0326">Glycosidase</keyword>
<dbReference type="Gene3D" id="2.115.10.20">
    <property type="entry name" value="Glycosyl hydrolase domain, family 43"/>
    <property type="match status" value="1"/>
</dbReference>
<accession>A0A7L5DWW1</accession>
<evidence type="ECO:0000313" key="8">
    <source>
        <dbReference type="Proteomes" id="UP000503278"/>
    </source>
</evidence>
<feature type="signal peptide" evidence="6">
    <location>
        <begin position="1"/>
        <end position="20"/>
    </location>
</feature>
<feature type="chain" id="PRO_5029649322" evidence="6">
    <location>
        <begin position="21"/>
        <end position="314"/>
    </location>
</feature>
<evidence type="ECO:0000313" key="7">
    <source>
        <dbReference type="EMBL" id="QJD95241.1"/>
    </source>
</evidence>
<comment type="similarity">
    <text evidence="2 5">Belongs to the glycosyl hydrolase 43 family.</text>
</comment>
<sequence length="314" mass="35739">MAKNILVILLLILTGLTPHAQPKATHDVYLFGYFKGGGTDGLHLAYSYDGLKWETLKNDSSFLQPAVAKDKLMRDPCIMKGADGLYHMVWTVSWNDKGIGYASSPDLVHWSEQQFLPVMAHEPQARNCWAPEINYDAGSKTYIIYWATTITGRFPLVDTTAEAKYNHRLYYVTTKDFKTYSQAQLLYEPGYNVIDATIVSDKKQFVMFFKDETRTPVQKNIKLAYANKLTGPYNKPEKAITGNYWAEGPTAIQIKGKWIVYFDRYRDHRYGALTSDDLKTWTDISDQLSLPQGIRHGTVFKVTATDFNKLIASI</sequence>